<dbReference type="PANTHER" id="PTHR33495:SF2">
    <property type="entry name" value="ANTI-SIGMA FACTOR ANTAGONIST TM_1081-RELATED"/>
    <property type="match status" value="1"/>
</dbReference>
<sequence>MKLSTHVQGDFTIATIGEARMDAAIAPEFRLQISQLLKDGATRIVLDLSQVEFMDSSSLGALVSLLKEVGNRGDLIVVGAKGIVADLFTLTRMNRVFRMADSVEAALSAVAA</sequence>
<dbReference type="NCBIfam" id="TIGR00377">
    <property type="entry name" value="ant_ant_sig"/>
    <property type="match status" value="1"/>
</dbReference>
<dbReference type="InterPro" id="IPR002645">
    <property type="entry name" value="STAS_dom"/>
</dbReference>
<evidence type="ECO:0000256" key="1">
    <source>
        <dbReference type="ARBA" id="ARBA00009013"/>
    </source>
</evidence>
<accession>A0ABY3SWB1</accession>
<keyword evidence="5" id="KW-1185">Reference proteome</keyword>
<protein>
    <recommendedName>
        <fullName evidence="2">Anti-sigma factor antagonist</fullName>
    </recommendedName>
</protein>
<comment type="similarity">
    <text evidence="1 2">Belongs to the anti-sigma-factor antagonist family.</text>
</comment>
<dbReference type="Proteomes" id="UP001054801">
    <property type="component" value="Chromosome"/>
</dbReference>
<feature type="domain" description="STAS" evidence="3">
    <location>
        <begin position="18"/>
        <end position="110"/>
    </location>
</feature>
<reference evidence="4" key="1">
    <citation type="journal article" date="2022" name="Microorganisms">
        <title>Two New Species of Filamentous Sulfur Bacteria of the Genus Thiothrix, Thiothrix winogradskyi sp. nov. and 'Candidatus Thiothrix sulfatifontis' sp. nov.</title>
        <authorList>
            <person name="Ravin N.V."/>
            <person name="Rossetti S."/>
            <person name="Beletsky A.V."/>
            <person name="Kadnikov V.V."/>
            <person name="Rudenko T.S."/>
            <person name="Smolyakov D.D."/>
            <person name="Moskvitina M.I."/>
            <person name="Gureeva M.V."/>
            <person name="Mardanov A.V."/>
            <person name="Grabovich M.Y."/>
        </authorList>
    </citation>
    <scope>NUCLEOTIDE SEQUENCE</scope>
    <source>
        <strain evidence="4">CT3</strain>
    </source>
</reference>
<dbReference type="InterPro" id="IPR003658">
    <property type="entry name" value="Anti-sigma_ant"/>
</dbReference>
<dbReference type="RefSeq" id="WP_236497897.1">
    <property type="nucleotide sequence ID" value="NZ_CP091244.1"/>
</dbReference>
<evidence type="ECO:0000313" key="4">
    <source>
        <dbReference type="EMBL" id="UJS23701.1"/>
    </source>
</evidence>
<dbReference type="PROSITE" id="PS50801">
    <property type="entry name" value="STAS"/>
    <property type="match status" value="1"/>
</dbReference>
<gene>
    <name evidence="4" type="ORF">L2Y54_17430</name>
</gene>
<dbReference type="Pfam" id="PF01740">
    <property type="entry name" value="STAS"/>
    <property type="match status" value="1"/>
</dbReference>
<dbReference type="Gene3D" id="3.30.750.24">
    <property type="entry name" value="STAS domain"/>
    <property type="match status" value="1"/>
</dbReference>
<dbReference type="InterPro" id="IPR036513">
    <property type="entry name" value="STAS_dom_sf"/>
</dbReference>
<dbReference type="CDD" id="cd07043">
    <property type="entry name" value="STAS_anti-anti-sigma_factors"/>
    <property type="match status" value="1"/>
</dbReference>
<organism evidence="4 5">
    <name type="scientific">Thiothrix winogradskyi</name>
    <dbReference type="NCBI Taxonomy" id="96472"/>
    <lineage>
        <taxon>Bacteria</taxon>
        <taxon>Pseudomonadati</taxon>
        <taxon>Pseudomonadota</taxon>
        <taxon>Gammaproteobacteria</taxon>
        <taxon>Thiotrichales</taxon>
        <taxon>Thiotrichaceae</taxon>
        <taxon>Thiothrix</taxon>
    </lineage>
</organism>
<dbReference type="EMBL" id="CP091244">
    <property type="protein sequence ID" value="UJS23701.1"/>
    <property type="molecule type" value="Genomic_DNA"/>
</dbReference>
<dbReference type="SUPFAM" id="SSF52091">
    <property type="entry name" value="SpoIIaa-like"/>
    <property type="match status" value="1"/>
</dbReference>
<proteinExistence type="inferred from homology"/>
<name>A0ABY3SWB1_9GAMM</name>
<evidence type="ECO:0000259" key="3">
    <source>
        <dbReference type="PROSITE" id="PS50801"/>
    </source>
</evidence>
<evidence type="ECO:0000256" key="2">
    <source>
        <dbReference type="RuleBase" id="RU003749"/>
    </source>
</evidence>
<evidence type="ECO:0000313" key="5">
    <source>
        <dbReference type="Proteomes" id="UP001054801"/>
    </source>
</evidence>
<dbReference type="PANTHER" id="PTHR33495">
    <property type="entry name" value="ANTI-SIGMA FACTOR ANTAGONIST TM_1081-RELATED-RELATED"/>
    <property type="match status" value="1"/>
</dbReference>